<feature type="transmembrane region" description="Helical" evidence="9">
    <location>
        <begin position="219"/>
        <end position="238"/>
    </location>
</feature>
<dbReference type="PANTHER" id="PTHR31686:SF1">
    <property type="entry name" value="SULFITE EFFLUX PUMP SSU1"/>
    <property type="match status" value="1"/>
</dbReference>
<dbReference type="GO" id="GO:0005886">
    <property type="term" value="C:plasma membrane"/>
    <property type="evidence" value="ECO:0007669"/>
    <property type="project" value="UniProtKB-SubCell"/>
</dbReference>
<evidence type="ECO:0000256" key="1">
    <source>
        <dbReference type="ARBA" id="ARBA00004651"/>
    </source>
</evidence>
<feature type="transmembrane region" description="Helical" evidence="9">
    <location>
        <begin position="44"/>
        <end position="65"/>
    </location>
</feature>
<dbReference type="InterPro" id="IPR038665">
    <property type="entry name" value="Voltage-dep_anion_channel_sf"/>
</dbReference>
<keyword evidence="11" id="KW-1185">Reference proteome</keyword>
<evidence type="ECO:0000256" key="6">
    <source>
        <dbReference type="ARBA" id="ARBA00022989"/>
    </source>
</evidence>
<sequence length="406" mass="45392">MKRKSFPDIIKNFAPSWFSVTMGTGITGILIYTTPYQFHGCHTLGKIFFALNCILFISFFVISVIRYTVFPYTINLLLCHPGQSMFIGTMPMGLATIVNSVVFMFPKEQYHWAPNLAFVLYFIDVAFMLFSVLVVPFFKLAIQKHSMETMYTTWLLPIVPAVVTAATGSVVASVLEYERAKLVLILSYLIWGLGFPLSMCIIAFYYSKTVIYKLPPPELLISVFLPLGPLGQGSFGILNMGITSTKLFNATGKEFVPVDMISKVAEAGGTLMGLVIWGFGIFWLSMAVACVIYGLAHNEVKFNIGWWGLTFPLGVFISSTNTLATLLQNRGFKIFGAVLTISLTILWFYCMFFTLRGIYTTKMFVAPCLTPQSFPTDNNVDQEPQPEPKPGTDEMEVLERELESAE</sequence>
<feature type="compositionally biased region" description="Basic and acidic residues" evidence="8">
    <location>
        <begin position="397"/>
        <end position="406"/>
    </location>
</feature>
<feature type="transmembrane region" description="Helical" evidence="9">
    <location>
        <begin position="334"/>
        <end position="355"/>
    </location>
</feature>
<dbReference type="CDD" id="cd09318">
    <property type="entry name" value="TDT_SSU1"/>
    <property type="match status" value="1"/>
</dbReference>
<keyword evidence="7 9" id="KW-0472">Membrane</keyword>
<dbReference type="EMBL" id="LSSL01007793">
    <property type="protein sequence ID" value="OLY77572.1"/>
    <property type="molecule type" value="Genomic_DNA"/>
</dbReference>
<feature type="transmembrane region" description="Helical" evidence="9">
    <location>
        <begin position="182"/>
        <end position="207"/>
    </location>
</feature>
<evidence type="ECO:0000256" key="5">
    <source>
        <dbReference type="ARBA" id="ARBA00022692"/>
    </source>
</evidence>
<evidence type="ECO:0000256" key="7">
    <source>
        <dbReference type="ARBA" id="ARBA00023136"/>
    </source>
</evidence>
<comment type="subcellular location">
    <subcellularLocation>
        <location evidence="1">Cell membrane</location>
        <topology evidence="1">Multi-pass membrane protein</topology>
    </subcellularLocation>
</comment>
<dbReference type="PANTHER" id="PTHR31686">
    <property type="match status" value="1"/>
</dbReference>
<evidence type="ECO:0000256" key="3">
    <source>
        <dbReference type="ARBA" id="ARBA00022448"/>
    </source>
</evidence>
<keyword evidence="5 9" id="KW-0812">Transmembrane</keyword>
<dbReference type="FunFam" id="1.50.10.150:FF:000004">
    <property type="entry name" value="Malic acid transporter"/>
    <property type="match status" value="1"/>
</dbReference>
<accession>A0A1R0GL09</accession>
<proteinExistence type="inferred from homology"/>
<evidence type="ECO:0000256" key="9">
    <source>
        <dbReference type="SAM" id="Phobius"/>
    </source>
</evidence>
<comment type="similarity">
    <text evidence="2">Belongs to the tellurite-resistance/dicarboxylate transporter (TDT) family.</text>
</comment>
<dbReference type="Proteomes" id="UP000187455">
    <property type="component" value="Unassembled WGS sequence"/>
</dbReference>
<dbReference type="OrthoDB" id="1099at2759"/>
<keyword evidence="4" id="KW-1003">Cell membrane</keyword>
<feature type="transmembrane region" description="Helical" evidence="9">
    <location>
        <begin position="12"/>
        <end position="32"/>
    </location>
</feature>
<keyword evidence="6 9" id="KW-1133">Transmembrane helix</keyword>
<organism evidence="10 11">
    <name type="scientific">Smittium mucronatum</name>
    <dbReference type="NCBI Taxonomy" id="133383"/>
    <lineage>
        <taxon>Eukaryota</taxon>
        <taxon>Fungi</taxon>
        <taxon>Fungi incertae sedis</taxon>
        <taxon>Zoopagomycota</taxon>
        <taxon>Kickxellomycotina</taxon>
        <taxon>Harpellomycetes</taxon>
        <taxon>Harpellales</taxon>
        <taxon>Legeriomycetaceae</taxon>
        <taxon>Smittium</taxon>
    </lineage>
</organism>
<dbReference type="AlphaFoldDB" id="A0A1R0GL09"/>
<evidence type="ECO:0000256" key="4">
    <source>
        <dbReference type="ARBA" id="ARBA00022475"/>
    </source>
</evidence>
<dbReference type="Gene3D" id="1.50.10.150">
    <property type="entry name" value="Voltage-dependent anion channel"/>
    <property type="match status" value="1"/>
</dbReference>
<keyword evidence="3" id="KW-0813">Transport</keyword>
<evidence type="ECO:0000256" key="8">
    <source>
        <dbReference type="SAM" id="MobiDB-lite"/>
    </source>
</evidence>
<dbReference type="InterPro" id="IPR051629">
    <property type="entry name" value="Sulfite_efflux_TDT"/>
</dbReference>
<feature type="region of interest" description="Disordered" evidence="8">
    <location>
        <begin position="375"/>
        <end position="406"/>
    </location>
</feature>
<reference evidence="10 11" key="1">
    <citation type="journal article" date="2016" name="Mol. Biol. Evol.">
        <title>Genome-Wide Survey of Gut Fungi (Harpellales) Reveals the First Horizontally Transferred Ubiquitin Gene from a Mosquito Host.</title>
        <authorList>
            <person name="Wang Y."/>
            <person name="White M.M."/>
            <person name="Kvist S."/>
            <person name="Moncalvo J.M."/>
        </authorList>
    </citation>
    <scope>NUCLEOTIDE SEQUENCE [LARGE SCALE GENOMIC DNA]</scope>
    <source>
        <strain evidence="10 11">ALG-7-W6</strain>
    </source>
</reference>
<dbReference type="Pfam" id="PF03595">
    <property type="entry name" value="SLAC1"/>
    <property type="match status" value="1"/>
</dbReference>
<evidence type="ECO:0000313" key="11">
    <source>
        <dbReference type="Proteomes" id="UP000187455"/>
    </source>
</evidence>
<comment type="caution">
    <text evidence="10">The sequence shown here is derived from an EMBL/GenBank/DDBJ whole genome shotgun (WGS) entry which is preliminary data.</text>
</comment>
<feature type="transmembrane region" description="Helical" evidence="9">
    <location>
        <begin position="154"/>
        <end position="175"/>
    </location>
</feature>
<protein>
    <submittedName>
        <fullName evidence="10">Sulfite efflux pump SSU1</fullName>
    </submittedName>
</protein>
<dbReference type="InterPro" id="IPR004695">
    <property type="entry name" value="SLAC1/Mae1/Ssu1/TehA"/>
</dbReference>
<name>A0A1R0GL09_9FUNG</name>
<evidence type="ECO:0000256" key="2">
    <source>
        <dbReference type="ARBA" id="ARBA00008566"/>
    </source>
</evidence>
<evidence type="ECO:0000313" key="10">
    <source>
        <dbReference type="EMBL" id="OLY77572.1"/>
    </source>
</evidence>
<dbReference type="GO" id="GO:0000319">
    <property type="term" value="F:sulfite transmembrane transporter activity"/>
    <property type="evidence" value="ECO:0007669"/>
    <property type="project" value="TreeGrafter"/>
</dbReference>
<feature type="transmembrane region" description="Helical" evidence="9">
    <location>
        <begin position="118"/>
        <end position="142"/>
    </location>
</feature>
<feature type="transmembrane region" description="Helical" evidence="9">
    <location>
        <begin position="85"/>
        <end position="106"/>
    </location>
</feature>
<gene>
    <name evidence="10" type="ORF">AYI68_g8394</name>
</gene>
<feature type="transmembrane region" description="Helical" evidence="9">
    <location>
        <begin position="270"/>
        <end position="294"/>
    </location>
</feature>
<feature type="transmembrane region" description="Helical" evidence="9">
    <location>
        <begin position="306"/>
        <end position="327"/>
    </location>
</feature>